<dbReference type="GO" id="GO:0006281">
    <property type="term" value="P:DNA repair"/>
    <property type="evidence" value="ECO:0007669"/>
    <property type="project" value="UniProtKB-KW"/>
</dbReference>
<feature type="domain" description="UVR" evidence="5">
    <location>
        <begin position="1"/>
        <end position="34"/>
    </location>
</feature>
<feature type="compositionally biased region" description="Basic and acidic residues" evidence="4">
    <location>
        <begin position="139"/>
        <end position="157"/>
    </location>
</feature>
<dbReference type="SUPFAM" id="SSF46600">
    <property type="entry name" value="C-terminal UvrC-binding domain of UvrB"/>
    <property type="match status" value="1"/>
</dbReference>
<dbReference type="KEGG" id="mtun:MTUNDRAET4_2195"/>
<keyword evidence="3" id="KW-0227">DNA damage</keyword>
<keyword evidence="1" id="KW-0228">DNA excision</keyword>
<dbReference type="PROSITE" id="PS50151">
    <property type="entry name" value="UVR"/>
    <property type="match status" value="1"/>
</dbReference>
<proteinExistence type="predicted"/>
<feature type="domain" description="UvrC family homology region profile" evidence="6">
    <location>
        <begin position="50"/>
        <end position="145"/>
    </location>
</feature>
<organism evidence="7 8">
    <name type="scientific">Methylocella tundrae</name>
    <dbReference type="NCBI Taxonomy" id="227605"/>
    <lineage>
        <taxon>Bacteria</taxon>
        <taxon>Pseudomonadati</taxon>
        <taxon>Pseudomonadota</taxon>
        <taxon>Alphaproteobacteria</taxon>
        <taxon>Hyphomicrobiales</taxon>
        <taxon>Beijerinckiaceae</taxon>
        <taxon>Methylocella</taxon>
    </lineage>
</organism>
<dbReference type="Gene3D" id="4.10.860.10">
    <property type="entry name" value="UVR domain"/>
    <property type="match status" value="1"/>
</dbReference>
<gene>
    <name evidence="7" type="ORF">MTUNDRAET4_2195</name>
</gene>
<accession>A0A4U8Z1A2</accession>
<dbReference type="EMBL" id="LR536450">
    <property type="protein sequence ID" value="VFU09088.1"/>
    <property type="molecule type" value="Genomic_DNA"/>
</dbReference>
<evidence type="ECO:0000256" key="1">
    <source>
        <dbReference type="ARBA" id="ARBA00022769"/>
    </source>
</evidence>
<evidence type="ECO:0000259" key="6">
    <source>
        <dbReference type="PROSITE" id="PS50165"/>
    </source>
</evidence>
<evidence type="ECO:0000259" key="5">
    <source>
        <dbReference type="PROSITE" id="PS50151"/>
    </source>
</evidence>
<dbReference type="Pfam" id="PF22920">
    <property type="entry name" value="UvrC_RNaseH"/>
    <property type="match status" value="1"/>
</dbReference>
<evidence type="ECO:0008006" key="9">
    <source>
        <dbReference type="Google" id="ProtNLM"/>
    </source>
</evidence>
<dbReference type="InterPro" id="IPR001162">
    <property type="entry name" value="UvrC_RNase_H_dom"/>
</dbReference>
<dbReference type="Pfam" id="PF02151">
    <property type="entry name" value="UVR"/>
    <property type="match status" value="1"/>
</dbReference>
<dbReference type="PROSITE" id="PS50165">
    <property type="entry name" value="UVRC"/>
    <property type="match status" value="1"/>
</dbReference>
<sequence>MRDLLAKEMADASDVMEFERAARLRDRIAALSTIQGAQGVNPKTVEEADVFAIVEQAGQFCIEAFFFRTFQNWGNRAYFPRADKSLTSAEVLDAFLAQFYADRPAPRLILISHEIEDCAVLADALSAKAGHRIEIARPQRGEKERTRRPCGAERARGAEPQTGRNDIAGETAGGARRSFWACLQAAPC</sequence>
<keyword evidence="2" id="KW-0267">Excision nuclease</keyword>
<dbReference type="GO" id="GO:0009381">
    <property type="term" value="F:excinuclease ABC activity"/>
    <property type="evidence" value="ECO:0007669"/>
    <property type="project" value="InterPro"/>
</dbReference>
<evidence type="ECO:0000313" key="7">
    <source>
        <dbReference type="EMBL" id="VFU09088.1"/>
    </source>
</evidence>
<dbReference type="GO" id="GO:0009432">
    <property type="term" value="P:SOS response"/>
    <property type="evidence" value="ECO:0007669"/>
    <property type="project" value="UniProtKB-KW"/>
</dbReference>
<feature type="region of interest" description="Disordered" evidence="4">
    <location>
        <begin position="139"/>
        <end position="170"/>
    </location>
</feature>
<evidence type="ECO:0000256" key="2">
    <source>
        <dbReference type="ARBA" id="ARBA00022881"/>
    </source>
</evidence>
<evidence type="ECO:0000256" key="4">
    <source>
        <dbReference type="SAM" id="MobiDB-lite"/>
    </source>
</evidence>
<dbReference type="InterPro" id="IPR050066">
    <property type="entry name" value="UvrABC_protein_C"/>
</dbReference>
<evidence type="ECO:0000313" key="8">
    <source>
        <dbReference type="Proteomes" id="UP000294360"/>
    </source>
</evidence>
<dbReference type="AlphaFoldDB" id="A0A4U8Z1A2"/>
<dbReference type="InterPro" id="IPR036876">
    <property type="entry name" value="UVR_dom_sf"/>
</dbReference>
<reference evidence="7 8" key="1">
    <citation type="submission" date="2019-03" db="EMBL/GenBank/DDBJ databases">
        <authorList>
            <person name="Kox A.R. M."/>
        </authorList>
    </citation>
    <scope>NUCLEOTIDE SEQUENCE [LARGE SCALE GENOMIC DNA]</scope>
    <source>
        <strain evidence="7">MTUNDRAET4 annotated genome</strain>
    </source>
</reference>
<keyword evidence="3" id="KW-0742">SOS response</keyword>
<protein>
    <recommendedName>
        <fullName evidence="9">Excinuclease ABC subunit C</fullName>
    </recommendedName>
</protein>
<dbReference type="PANTHER" id="PTHR30562:SF1">
    <property type="entry name" value="UVRABC SYSTEM PROTEIN C"/>
    <property type="match status" value="1"/>
</dbReference>
<dbReference type="Proteomes" id="UP000294360">
    <property type="component" value="Chromosome"/>
</dbReference>
<dbReference type="GO" id="GO:0009380">
    <property type="term" value="C:excinuclease repair complex"/>
    <property type="evidence" value="ECO:0007669"/>
    <property type="project" value="TreeGrafter"/>
</dbReference>
<name>A0A4U8Z1A2_METTU</name>
<dbReference type="PANTHER" id="PTHR30562">
    <property type="entry name" value="UVRC/OXIDOREDUCTASE"/>
    <property type="match status" value="1"/>
</dbReference>
<dbReference type="InterPro" id="IPR001943">
    <property type="entry name" value="UVR_dom"/>
</dbReference>
<keyword evidence="2" id="KW-0234">DNA repair</keyword>
<evidence type="ECO:0000256" key="3">
    <source>
        <dbReference type="ARBA" id="ARBA00023236"/>
    </source>
</evidence>